<sequence>MGDRKAVIKYTNMDNRMVEFAINTAAEGFDRYEVSKEIADHIKRTFDKKYERTWHCVVGKDFGSSVTHTENSLIHFTLDKRTVMLYKWG</sequence>
<dbReference type="Pfam" id="PF01221">
    <property type="entry name" value="Dynein_light"/>
    <property type="match status" value="1"/>
</dbReference>
<comment type="similarity">
    <text evidence="1">Belongs to the dynein light chain family.</text>
</comment>
<dbReference type="EMBL" id="LUCM01004682">
    <property type="protein sequence ID" value="KAA0193973.1"/>
    <property type="molecule type" value="Genomic_DNA"/>
</dbReference>
<protein>
    <recommendedName>
        <fullName evidence="1">Dynein light chain</fullName>
    </recommendedName>
</protein>
<dbReference type="GO" id="GO:0045505">
    <property type="term" value="F:dynein intermediate chain binding"/>
    <property type="evidence" value="ECO:0007669"/>
    <property type="project" value="TreeGrafter"/>
</dbReference>
<accession>A0A8E0VHG7</accession>
<evidence type="ECO:0000313" key="2">
    <source>
        <dbReference type="EMBL" id="KAA0193973.1"/>
    </source>
</evidence>
<name>A0A8E0VHG7_9TREM</name>
<organism evidence="2 3">
    <name type="scientific">Fasciolopsis buskii</name>
    <dbReference type="NCBI Taxonomy" id="27845"/>
    <lineage>
        <taxon>Eukaryota</taxon>
        <taxon>Metazoa</taxon>
        <taxon>Spiralia</taxon>
        <taxon>Lophotrochozoa</taxon>
        <taxon>Platyhelminthes</taxon>
        <taxon>Trematoda</taxon>
        <taxon>Digenea</taxon>
        <taxon>Plagiorchiida</taxon>
        <taxon>Echinostomata</taxon>
        <taxon>Echinostomatoidea</taxon>
        <taxon>Fasciolidae</taxon>
        <taxon>Fasciolopsis</taxon>
    </lineage>
</organism>
<keyword evidence="1" id="KW-0206">Cytoskeleton</keyword>
<dbReference type="Gene3D" id="3.30.740.10">
    <property type="entry name" value="Protein Inhibitor Of Neuronal Nitric Oxide Synthase"/>
    <property type="match status" value="1"/>
</dbReference>
<keyword evidence="1" id="KW-0505">Motor protein</keyword>
<dbReference type="SUPFAM" id="SSF54648">
    <property type="entry name" value="DLC"/>
    <property type="match status" value="1"/>
</dbReference>
<dbReference type="GO" id="GO:0007017">
    <property type="term" value="P:microtubule-based process"/>
    <property type="evidence" value="ECO:0007669"/>
    <property type="project" value="InterPro"/>
</dbReference>
<evidence type="ECO:0000313" key="3">
    <source>
        <dbReference type="Proteomes" id="UP000728185"/>
    </source>
</evidence>
<dbReference type="FunFam" id="3.30.740.10:FF:000006">
    <property type="entry name" value="Dynein light chain"/>
    <property type="match status" value="1"/>
</dbReference>
<reference evidence="2" key="1">
    <citation type="submission" date="2019-05" db="EMBL/GenBank/DDBJ databases">
        <title>Annotation for the trematode Fasciolopsis buski.</title>
        <authorList>
            <person name="Choi Y.-J."/>
        </authorList>
    </citation>
    <scope>NUCLEOTIDE SEQUENCE</scope>
    <source>
        <strain evidence="2">HT</strain>
        <tissue evidence="2">Whole worm</tissue>
    </source>
</reference>
<proteinExistence type="inferred from homology"/>
<dbReference type="OrthoDB" id="10033309at2759"/>
<dbReference type="GO" id="GO:0005868">
    <property type="term" value="C:cytoplasmic dynein complex"/>
    <property type="evidence" value="ECO:0007669"/>
    <property type="project" value="TreeGrafter"/>
</dbReference>
<comment type="subcellular location">
    <subcellularLocation>
        <location evidence="1">Cytoplasm</location>
        <location evidence="1">Cytoskeleton</location>
    </subcellularLocation>
</comment>
<dbReference type="PANTHER" id="PTHR11886:SF35">
    <property type="entry name" value="DYNEIN LIGHT CHAIN"/>
    <property type="match status" value="1"/>
</dbReference>
<evidence type="ECO:0000256" key="1">
    <source>
        <dbReference type="RuleBase" id="RU365010"/>
    </source>
</evidence>
<dbReference type="SMART" id="SM01375">
    <property type="entry name" value="Dynein_light"/>
    <property type="match status" value="1"/>
</dbReference>
<dbReference type="GO" id="GO:0005874">
    <property type="term" value="C:microtubule"/>
    <property type="evidence" value="ECO:0007669"/>
    <property type="project" value="UniProtKB-KW"/>
</dbReference>
<dbReference type="AlphaFoldDB" id="A0A8E0VHG7"/>
<keyword evidence="1" id="KW-0243">Dynein</keyword>
<dbReference type="InterPro" id="IPR001372">
    <property type="entry name" value="Dynein_light_chain_typ-1/2"/>
</dbReference>
<gene>
    <name evidence="2" type="ORF">FBUS_04672</name>
</gene>
<keyword evidence="1" id="KW-0963">Cytoplasm</keyword>
<keyword evidence="3" id="KW-1185">Reference proteome</keyword>
<dbReference type="PANTHER" id="PTHR11886">
    <property type="entry name" value="DYNEIN LIGHT CHAIN"/>
    <property type="match status" value="1"/>
</dbReference>
<comment type="caution">
    <text evidence="2">The sequence shown here is derived from an EMBL/GenBank/DDBJ whole genome shotgun (WGS) entry which is preliminary data.</text>
</comment>
<keyword evidence="1" id="KW-0493">Microtubule</keyword>
<dbReference type="Proteomes" id="UP000728185">
    <property type="component" value="Unassembled WGS sequence"/>
</dbReference>
<dbReference type="InterPro" id="IPR037177">
    <property type="entry name" value="DLC_sf"/>
</dbReference>